<accession>A0AAV6P0R2</accession>
<proteinExistence type="inferred from homology"/>
<comment type="similarity">
    <text evidence="1 2">Belongs to the small heat shock protein (HSP20) family.</text>
</comment>
<evidence type="ECO:0000256" key="2">
    <source>
        <dbReference type="RuleBase" id="RU003616"/>
    </source>
</evidence>
<keyword evidence="4" id="KW-0472">Membrane</keyword>
<feature type="compositionally biased region" description="Basic and acidic residues" evidence="3">
    <location>
        <begin position="140"/>
        <end position="150"/>
    </location>
</feature>
<dbReference type="PROSITE" id="PS01031">
    <property type="entry name" value="SHSP"/>
    <property type="match status" value="1"/>
</dbReference>
<keyword evidence="4" id="KW-0812">Transmembrane</keyword>
<organism evidence="6 7">
    <name type="scientific">Cucurbita argyrosperma subsp. sororia</name>
    <dbReference type="NCBI Taxonomy" id="37648"/>
    <lineage>
        <taxon>Eukaryota</taxon>
        <taxon>Viridiplantae</taxon>
        <taxon>Streptophyta</taxon>
        <taxon>Embryophyta</taxon>
        <taxon>Tracheophyta</taxon>
        <taxon>Spermatophyta</taxon>
        <taxon>Magnoliopsida</taxon>
        <taxon>eudicotyledons</taxon>
        <taxon>Gunneridae</taxon>
        <taxon>Pentapetalae</taxon>
        <taxon>rosids</taxon>
        <taxon>fabids</taxon>
        <taxon>Cucurbitales</taxon>
        <taxon>Cucurbitaceae</taxon>
        <taxon>Cucurbiteae</taxon>
        <taxon>Cucurbita</taxon>
    </lineage>
</organism>
<protein>
    <submittedName>
        <fullName evidence="6">Inactive protein RESTRICTED TEV MOVEMENT 2</fullName>
    </submittedName>
</protein>
<evidence type="ECO:0000313" key="6">
    <source>
        <dbReference type="EMBL" id="KAG6605846.1"/>
    </source>
</evidence>
<sequence>MAPKNQPTYEDFEPLVEASEEDGCSILSLHVPGFRREQIRVQVSSTRKLRISGERPYRNKTWQRFHKEFEIPSNCTTSKITAKYKDGILHVRQPLQPQDVSEPPRTAAPNPPPPQQQQQNGQQQAEEPEKKSSPAANGKAEAKSNREREGSTCNGDKISGRAGRLKEVAPGLLGKFILPVLAAVLLFLLAKRLDQNMAGGAGESRL</sequence>
<reference evidence="6 7" key="1">
    <citation type="journal article" date="2021" name="Hortic Res">
        <title>The domestication of Cucurbita argyrosperma as revealed by the genome of its wild relative.</title>
        <authorList>
            <person name="Barrera-Redondo J."/>
            <person name="Sanchez-de la Vega G."/>
            <person name="Aguirre-Liguori J.A."/>
            <person name="Castellanos-Morales G."/>
            <person name="Gutierrez-Guerrero Y.T."/>
            <person name="Aguirre-Dugua X."/>
            <person name="Aguirre-Planter E."/>
            <person name="Tenaillon M.I."/>
            <person name="Lira-Saade R."/>
            <person name="Eguiarte L.E."/>
        </authorList>
    </citation>
    <scope>NUCLEOTIDE SEQUENCE [LARGE SCALE GENOMIC DNA]</scope>
    <source>
        <strain evidence="6">JBR-2021</strain>
    </source>
</reference>
<evidence type="ECO:0000256" key="4">
    <source>
        <dbReference type="SAM" id="Phobius"/>
    </source>
</evidence>
<evidence type="ECO:0000313" key="7">
    <source>
        <dbReference type="Proteomes" id="UP000685013"/>
    </source>
</evidence>
<evidence type="ECO:0000259" key="5">
    <source>
        <dbReference type="PROSITE" id="PS01031"/>
    </source>
</evidence>
<dbReference type="PANTHER" id="PTHR43670">
    <property type="entry name" value="HEAT SHOCK PROTEIN 26"/>
    <property type="match status" value="1"/>
</dbReference>
<name>A0AAV6P0R2_9ROSI</name>
<dbReference type="EMBL" id="JAGKQH010000002">
    <property type="protein sequence ID" value="KAG6605846.1"/>
    <property type="molecule type" value="Genomic_DNA"/>
</dbReference>
<comment type="caution">
    <text evidence="6">The sequence shown here is derived from an EMBL/GenBank/DDBJ whole genome shotgun (WGS) entry which is preliminary data.</text>
</comment>
<gene>
    <name evidence="6" type="primary">RTM2-2</name>
    <name evidence="6" type="ORF">SDJN03_03163</name>
</gene>
<feature type="non-terminal residue" evidence="6">
    <location>
        <position position="1"/>
    </location>
</feature>
<feature type="transmembrane region" description="Helical" evidence="4">
    <location>
        <begin position="172"/>
        <end position="190"/>
    </location>
</feature>
<feature type="compositionally biased region" description="Low complexity" evidence="3">
    <location>
        <begin position="116"/>
        <end position="125"/>
    </location>
</feature>
<evidence type="ECO:0000256" key="3">
    <source>
        <dbReference type="SAM" id="MobiDB-lite"/>
    </source>
</evidence>
<evidence type="ECO:0000256" key="1">
    <source>
        <dbReference type="PROSITE-ProRule" id="PRU00285"/>
    </source>
</evidence>
<dbReference type="Pfam" id="PF00011">
    <property type="entry name" value="HSP20"/>
    <property type="match status" value="1"/>
</dbReference>
<dbReference type="InterPro" id="IPR002068">
    <property type="entry name" value="A-crystallin/Hsp20_dom"/>
</dbReference>
<feature type="region of interest" description="Disordered" evidence="3">
    <location>
        <begin position="97"/>
        <end position="159"/>
    </location>
</feature>
<dbReference type="GO" id="GO:0034605">
    <property type="term" value="P:cellular response to heat"/>
    <property type="evidence" value="ECO:0007669"/>
    <property type="project" value="TreeGrafter"/>
</dbReference>
<dbReference type="PANTHER" id="PTHR43670:SF73">
    <property type="entry name" value="INACTIVE PROTEIN RESTRICTED TEV MOVEMENT 2-LIKE"/>
    <property type="match status" value="1"/>
</dbReference>
<dbReference type="AlphaFoldDB" id="A0AAV6P0R2"/>
<dbReference type="Proteomes" id="UP000685013">
    <property type="component" value="Chromosome 2"/>
</dbReference>
<feature type="domain" description="SHSP" evidence="5">
    <location>
        <begin position="7"/>
        <end position="110"/>
    </location>
</feature>
<keyword evidence="4" id="KW-1133">Transmembrane helix</keyword>
<keyword evidence="7" id="KW-1185">Reference proteome</keyword>
<dbReference type="CDD" id="cd06464">
    <property type="entry name" value="ACD_sHsps-like"/>
    <property type="match status" value="1"/>
</dbReference>